<dbReference type="AlphaFoldDB" id="A0A916NEX0"/>
<proteinExistence type="predicted"/>
<keyword evidence="1" id="KW-0472">Membrane</keyword>
<protein>
    <submittedName>
        <fullName evidence="2">Uncharacterized protein</fullName>
    </submittedName>
</protein>
<keyword evidence="3" id="KW-1185">Reference proteome</keyword>
<gene>
    <name evidence="2" type="ORF">CRYO30217_00326</name>
</gene>
<organism evidence="2 3">
    <name type="scientific">Parvicella tangerina</name>
    <dbReference type="NCBI Taxonomy" id="2829795"/>
    <lineage>
        <taxon>Bacteria</taxon>
        <taxon>Pseudomonadati</taxon>
        <taxon>Bacteroidota</taxon>
        <taxon>Flavobacteriia</taxon>
        <taxon>Flavobacteriales</taxon>
        <taxon>Parvicellaceae</taxon>
        <taxon>Parvicella</taxon>
    </lineage>
</organism>
<name>A0A916NEX0_9FLAO</name>
<feature type="transmembrane region" description="Helical" evidence="1">
    <location>
        <begin position="97"/>
        <end position="117"/>
    </location>
</feature>
<dbReference type="EMBL" id="OU015584">
    <property type="protein sequence ID" value="CAG5077232.1"/>
    <property type="molecule type" value="Genomic_DNA"/>
</dbReference>
<keyword evidence="1" id="KW-1133">Transmembrane helix</keyword>
<evidence type="ECO:0000256" key="1">
    <source>
        <dbReference type="SAM" id="Phobius"/>
    </source>
</evidence>
<dbReference type="Proteomes" id="UP000683507">
    <property type="component" value="Chromosome"/>
</dbReference>
<evidence type="ECO:0000313" key="2">
    <source>
        <dbReference type="EMBL" id="CAG5077232.1"/>
    </source>
</evidence>
<feature type="transmembrane region" description="Helical" evidence="1">
    <location>
        <begin position="123"/>
        <end position="143"/>
    </location>
</feature>
<sequence>MPFNKLDDTPAGKIRPRFRLKTSLSKEEIMMIIHQHGEADETVVNSKYDRFIKLTIPKKDRHYWTPVLSLSFDQEEDGTLIRGLIGPNDKVWTMFNFFYFATGVLGTIGSIFALVQWQLYDTWAYIFILPLTVAILSTIFYTARFGKTKAHTQMLHLLRFLRKAVDETDCVRVELDQVSS</sequence>
<evidence type="ECO:0000313" key="3">
    <source>
        <dbReference type="Proteomes" id="UP000683507"/>
    </source>
</evidence>
<keyword evidence="1" id="KW-0812">Transmembrane</keyword>
<reference evidence="2" key="1">
    <citation type="submission" date="2021-04" db="EMBL/GenBank/DDBJ databases">
        <authorList>
            <person name="Rodrigo-Torres L."/>
            <person name="Arahal R. D."/>
            <person name="Lucena T."/>
        </authorList>
    </citation>
    <scope>NUCLEOTIDE SEQUENCE</scope>
    <source>
        <strain evidence="2">AS29M-1</strain>
    </source>
</reference>
<dbReference type="KEGG" id="ptan:CRYO30217_00326"/>
<dbReference type="RefSeq" id="WP_258540565.1">
    <property type="nucleotide sequence ID" value="NZ_OU015584.1"/>
</dbReference>
<accession>A0A916NEX0</accession>